<sequence length="68" mass="7240">MTQAEFLALRRKAFAKLDTDKDGVLSFEEAAAKTIANFTGADADHDGKLTAGEFQATSSMRRSGDEGA</sequence>
<name>A0A4Y9ENR9_9SPHN</name>
<dbReference type="Pfam" id="PF13202">
    <property type="entry name" value="EF-hand_5"/>
    <property type="match status" value="2"/>
</dbReference>
<dbReference type="InterPro" id="IPR018247">
    <property type="entry name" value="EF_Hand_1_Ca_BS"/>
</dbReference>
<dbReference type="OrthoDB" id="7391686at2"/>
<evidence type="ECO:0000313" key="3">
    <source>
        <dbReference type="EMBL" id="TFU03716.1"/>
    </source>
</evidence>
<keyword evidence="4" id="KW-1185">Reference proteome</keyword>
<dbReference type="Gene3D" id="1.10.238.10">
    <property type="entry name" value="EF-hand"/>
    <property type="match status" value="1"/>
</dbReference>
<organism evidence="3 4">
    <name type="scientific">Glacieibacterium arshaanense</name>
    <dbReference type="NCBI Taxonomy" id="2511025"/>
    <lineage>
        <taxon>Bacteria</taxon>
        <taxon>Pseudomonadati</taxon>
        <taxon>Pseudomonadota</taxon>
        <taxon>Alphaproteobacteria</taxon>
        <taxon>Sphingomonadales</taxon>
        <taxon>Sphingosinicellaceae</taxon>
        <taxon>Glacieibacterium</taxon>
    </lineage>
</organism>
<dbReference type="InterPro" id="IPR002048">
    <property type="entry name" value="EF_hand_dom"/>
</dbReference>
<evidence type="ECO:0000256" key="1">
    <source>
        <dbReference type="SAM" id="MobiDB-lite"/>
    </source>
</evidence>
<comment type="caution">
    <text evidence="3">The sequence shown here is derived from an EMBL/GenBank/DDBJ whole genome shotgun (WGS) entry which is preliminary data.</text>
</comment>
<evidence type="ECO:0000313" key="4">
    <source>
        <dbReference type="Proteomes" id="UP000297737"/>
    </source>
</evidence>
<gene>
    <name evidence="3" type="ORF">EUV02_11260</name>
</gene>
<dbReference type="AlphaFoldDB" id="A0A4Y9ENR9"/>
<reference evidence="3 4" key="1">
    <citation type="submission" date="2019-02" db="EMBL/GenBank/DDBJ databases">
        <title>Polymorphobacter sp. isolated from the lake at the Tibet of China.</title>
        <authorList>
            <person name="Li A."/>
        </authorList>
    </citation>
    <scope>NUCLEOTIDE SEQUENCE [LARGE SCALE GENOMIC DNA]</scope>
    <source>
        <strain evidence="3 4">DJ1R-1</strain>
    </source>
</reference>
<feature type="region of interest" description="Disordered" evidence="1">
    <location>
        <begin position="49"/>
        <end position="68"/>
    </location>
</feature>
<proteinExistence type="predicted"/>
<dbReference type="Proteomes" id="UP000297737">
    <property type="component" value="Unassembled WGS sequence"/>
</dbReference>
<feature type="domain" description="EF-hand" evidence="2">
    <location>
        <begin position="5"/>
        <end position="40"/>
    </location>
</feature>
<protein>
    <recommendedName>
        <fullName evidence="2">EF-hand domain-containing protein</fullName>
    </recommendedName>
</protein>
<dbReference type="SUPFAM" id="SSF47473">
    <property type="entry name" value="EF-hand"/>
    <property type="match status" value="1"/>
</dbReference>
<dbReference type="PROSITE" id="PS00018">
    <property type="entry name" value="EF_HAND_1"/>
    <property type="match status" value="1"/>
</dbReference>
<dbReference type="PROSITE" id="PS50222">
    <property type="entry name" value="EF_HAND_2"/>
    <property type="match status" value="1"/>
</dbReference>
<dbReference type="InterPro" id="IPR011992">
    <property type="entry name" value="EF-hand-dom_pair"/>
</dbReference>
<dbReference type="GO" id="GO:0005509">
    <property type="term" value="F:calcium ion binding"/>
    <property type="evidence" value="ECO:0007669"/>
    <property type="project" value="InterPro"/>
</dbReference>
<dbReference type="RefSeq" id="WP_135246308.1">
    <property type="nucleotide sequence ID" value="NZ_SIHO01000002.1"/>
</dbReference>
<accession>A0A4Y9ENR9</accession>
<evidence type="ECO:0000259" key="2">
    <source>
        <dbReference type="PROSITE" id="PS50222"/>
    </source>
</evidence>
<dbReference type="EMBL" id="SIHO01000002">
    <property type="protein sequence ID" value="TFU03716.1"/>
    <property type="molecule type" value="Genomic_DNA"/>
</dbReference>